<evidence type="ECO:0000313" key="16">
    <source>
        <dbReference type="Proteomes" id="UP000039437"/>
    </source>
</evidence>
<evidence type="ECO:0000313" key="3">
    <source>
        <dbReference type="EMBL" id="KMR56521.1"/>
    </source>
</evidence>
<dbReference type="EMBL" id="JAANEC010000038">
    <property type="protein sequence ID" value="NUY11728.1"/>
    <property type="molecule type" value="Genomic_DNA"/>
</dbReference>
<reference evidence="6" key="10">
    <citation type="journal article" date="2021" name="Front Med (Lausanne)">
        <title>The Prevalence and Determinants of Fusidic Acid Resistance Among Methicillin-Resistant Staphylococcus aureus Clinical Isolates in China.</title>
        <authorList>
            <person name="Zhao H."/>
            <person name="Wang X."/>
            <person name="Wang B."/>
            <person name="Xu Y."/>
            <person name="Rao L."/>
            <person name="Wan B."/>
            <person name="Guo Y."/>
            <person name="Wu X."/>
            <person name="Yu J."/>
            <person name="Chen L."/>
            <person name="Li M."/>
            <person name="Yu F."/>
        </authorList>
    </citation>
    <scope>NUCLEOTIDE SEQUENCE</scope>
    <source>
        <strain evidence="6">NC-4</strain>
    </source>
</reference>
<dbReference type="RefSeq" id="WP_000539688.1">
    <property type="nucleotide sequence ID" value="NC_021670.1"/>
</dbReference>
<dbReference type="EMBL" id="WPTS01000042">
    <property type="protein sequence ID" value="MVK36353.1"/>
    <property type="molecule type" value="Genomic_DNA"/>
</dbReference>
<evidence type="ECO:0000256" key="1">
    <source>
        <dbReference type="SAM" id="Phobius"/>
    </source>
</evidence>
<evidence type="ECO:0000313" key="17">
    <source>
        <dbReference type="Proteomes" id="UP000197894"/>
    </source>
</evidence>
<dbReference type="KEGG" id="saur:SABB_03235"/>
<reference evidence="11 21" key="9">
    <citation type="submission" date="2020-02" db="EMBL/GenBank/DDBJ databases">
        <title>Detection of Heterogeneous Vancomycin Intermediate Resistance in Methicillin Resistant Staphylococcus aureus Isolates from Latin-America.</title>
        <authorList>
            <person name="Castro-Cardozo B."/>
            <person name="Berrio M."/>
            <person name="Vargas M.L."/>
            <person name="Carvajal L.P."/>
            <person name="Millan L.V."/>
            <person name="Rios R."/>
            <person name="Hernandez A."/>
            <person name="Rincon S.L."/>
            <person name="Cubides P."/>
            <person name="Forero E."/>
            <person name="Dinh A."/>
            <person name="Seas C."/>
            <person name="Munita J.M."/>
            <person name="Arias C.A."/>
            <person name="Reyes J."/>
            <person name="Diaz L."/>
        </authorList>
    </citation>
    <scope>NUCLEOTIDE SEQUENCE [LARGE SCALE GENOMIC DNA]</scope>
    <source>
        <strain evidence="11 21">UG255</strain>
    </source>
</reference>
<dbReference type="EMBL" id="WPXC01000002">
    <property type="protein sequence ID" value="MVM09170.1"/>
    <property type="molecule type" value="Genomic_DNA"/>
</dbReference>
<dbReference type="EMBL" id="LALQ01000046">
    <property type="protein sequence ID" value="KMR56521.1"/>
    <property type="molecule type" value="Genomic_DNA"/>
</dbReference>
<gene>
    <name evidence="4" type="ORF">ACR79_12530</name>
    <name evidence="14" type="ORF">AS572_08040</name>
    <name evidence="2" type="ORF">BN1321_320042</name>
    <name evidence="15" type="ORF">E1948_10335</name>
    <name evidence="5" type="ORF">E1948_13045</name>
    <name evidence="3" type="ORF">EP54_10500</name>
    <name evidence="11" type="ORF">G6Y24_03195</name>
    <name evidence="7" type="ORF">GO793_04975</name>
    <name evidence="8" type="ORF">GO814_14510</name>
    <name evidence="9" type="ORF">GO941_06690</name>
    <name evidence="10" type="ORF">GO942_00500</name>
    <name evidence="12" type="ORF">GQX37_04070</name>
    <name evidence="13" type="ORF">GQX52_05840</name>
    <name evidence="6" type="ORF">LB359_17335</name>
</gene>
<dbReference type="Proteomes" id="UP000473113">
    <property type="component" value="Unassembled WGS sequence"/>
</dbReference>
<evidence type="ECO:0000313" key="19">
    <source>
        <dbReference type="Proteomes" id="UP000434412"/>
    </source>
</evidence>
<evidence type="ECO:0000313" key="9">
    <source>
        <dbReference type="EMBL" id="MVL45175.1"/>
    </source>
</evidence>
<keyword evidence="1" id="KW-0472">Membrane</keyword>
<evidence type="ECO:0000313" key="20">
    <source>
        <dbReference type="Proteomes" id="UP000471199"/>
    </source>
</evidence>
<evidence type="ECO:0000313" key="4">
    <source>
        <dbReference type="EMBL" id="KSA78899.1"/>
    </source>
</evidence>
<dbReference type="PATRIC" id="fig|1280.3356.peg.373"/>
<name>A0A068E0A4_STAAU</name>
<dbReference type="AlphaFoldDB" id="A0A068E0A4"/>
<dbReference type="EMBL" id="LNJK01000004">
    <property type="protein sequence ID" value="OWT15780.1"/>
    <property type="molecule type" value="Genomic_DNA"/>
</dbReference>
<dbReference type="OrthoDB" id="2412650at2"/>
<keyword evidence="1" id="KW-0812">Transmembrane</keyword>
<dbReference type="EMBL" id="WPRH01000334">
    <property type="protein sequence ID" value="MVI55212.1"/>
    <property type="molecule type" value="Genomic_DNA"/>
</dbReference>
<evidence type="ECO:0000313" key="22">
    <source>
        <dbReference type="Proteomes" id="UP000478867"/>
    </source>
</evidence>
<sequence length="98" mass="11666">MGWFKKHEHEWRIRRLEENDKTMLSTLNEIKLGQKTQEQVNIKLDKTLDAIQKEREIDEKNKKENDKNIRDMKMWVLGLVGTIFGSLIIALLRMLMGI</sequence>
<reference evidence="4" key="4">
    <citation type="journal article" date="2016" name="J. Infect. Dis.">
        <title>Comparative Genomics of Community-Associated Methicillin-Resistant Staphylococcus aureus Shows the Emergence of Clone ST8-USA300 in Geneva, Switzerland.</title>
        <authorList>
            <person name="Von Dach E."/>
            <person name="Diene S.M."/>
            <person name="Fankhauser C."/>
            <person name="Schrenzel J."/>
            <person name="Harbarth S."/>
            <person name="Francois P."/>
        </authorList>
    </citation>
    <scope>NUCLEOTIDE SEQUENCE</scope>
    <source>
        <strain evidence="4">MRSA_S26</strain>
    </source>
</reference>
<evidence type="ECO:0000313" key="18">
    <source>
        <dbReference type="Proteomes" id="UP000433366"/>
    </source>
</evidence>
<dbReference type="Proteomes" id="UP000197894">
    <property type="component" value="Unassembled WGS sequence"/>
</dbReference>
<dbReference type="Proteomes" id="UP001200271">
    <property type="component" value="Unassembled WGS sequence"/>
</dbReference>
<dbReference type="Pfam" id="PF11166">
    <property type="entry name" value="DUF2951"/>
    <property type="match status" value="1"/>
</dbReference>
<dbReference type="EMBL" id="JAALTR010000098">
    <property type="protein sequence ID" value="NGW66502.1"/>
    <property type="molecule type" value="Genomic_DNA"/>
</dbReference>
<evidence type="ECO:0000313" key="7">
    <source>
        <dbReference type="EMBL" id="MVI55212.1"/>
    </source>
</evidence>
<proteinExistence type="predicted"/>
<dbReference type="Proteomes" id="UP000478867">
    <property type="component" value="Unassembled WGS sequence"/>
</dbReference>
<dbReference type="Proteomes" id="UP000434412">
    <property type="component" value="Unassembled WGS sequence"/>
</dbReference>
<evidence type="ECO:0000313" key="8">
    <source>
        <dbReference type="EMBL" id="MVK36353.1"/>
    </source>
</evidence>
<reference evidence="6" key="12">
    <citation type="submission" date="2023-08" db="EMBL/GenBank/DDBJ databases">
        <authorList>
            <person name="Zhao H."/>
            <person name="Wang X."/>
        </authorList>
    </citation>
    <scope>NUCLEOTIDE SEQUENCE</scope>
    <source>
        <strain evidence="6">NC-4</strain>
    </source>
</reference>
<dbReference type="EMBL" id="CP038850">
    <property type="protein sequence ID" value="QCT57754.1"/>
    <property type="molecule type" value="Genomic_DNA"/>
</dbReference>
<dbReference type="GeneID" id="66840174"/>
<evidence type="ECO:0000313" key="21">
    <source>
        <dbReference type="Proteomes" id="UP000473113"/>
    </source>
</evidence>
<organism evidence="2 16">
    <name type="scientific">Staphylococcus aureus</name>
    <dbReference type="NCBI Taxonomy" id="1280"/>
    <lineage>
        <taxon>Bacteria</taxon>
        <taxon>Bacillati</taxon>
        <taxon>Bacillota</taxon>
        <taxon>Bacilli</taxon>
        <taxon>Bacillales</taxon>
        <taxon>Staphylococcaceae</taxon>
        <taxon>Staphylococcus</taxon>
    </lineage>
</organism>
<reference evidence="4" key="3">
    <citation type="submission" date="2015-06" db="EMBL/GenBank/DDBJ databases">
        <authorList>
            <person name="Diene S.M."/>
            <person name="Von Dach E."/>
            <person name="Fankhauser C."/>
            <person name="Schrenzel J."/>
            <person name="Harbarth S."/>
            <person name="Francois P."/>
        </authorList>
    </citation>
    <scope>NUCLEOTIDE SEQUENCE</scope>
    <source>
        <strain evidence="4">MRSA_S26</strain>
    </source>
</reference>
<reference evidence="3" key="1">
    <citation type="journal article" date="2015" name="J. Infect. Dis.">
        <title>Parallel Epidemics of Community-Associated Methicillin-Resistant Staphylococcus aureus USA300 Infection in North and South America.</title>
        <authorList>
            <person name="Planet P.J."/>
            <person name="Diaz L."/>
            <person name="Kolokotronis S.O."/>
            <person name="Narechania A."/>
            <person name="Reyes J."/>
            <person name="Xing G."/>
            <person name="Rincon S."/>
            <person name="Smith H."/>
            <person name="Panesso D."/>
            <person name="Ryan C."/>
            <person name="Smith D.P."/>
            <person name="Guzman M."/>
            <person name="Zurita J."/>
            <person name="Sebra R."/>
            <person name="Deikus G."/>
            <person name="Nolan R.L."/>
            <person name="Tenover F.C."/>
            <person name="Weinstock G.M."/>
            <person name="Robinson D.A."/>
            <person name="Arias C.A."/>
        </authorList>
    </citation>
    <scope>NUCLEOTIDE SEQUENCE</scope>
    <source>
        <strain evidence="3">M121</strain>
    </source>
</reference>
<dbReference type="EMBL" id="LFVP01000010">
    <property type="protein sequence ID" value="KSA78899.1"/>
    <property type="molecule type" value="Genomic_DNA"/>
</dbReference>
<dbReference type="Proteomes" id="UP000561555">
    <property type="component" value="Unassembled WGS sequence"/>
</dbReference>
<accession>A0A068E0A4</accession>
<evidence type="ECO:0000313" key="15">
    <source>
        <dbReference type="EMBL" id="QCT57754.1"/>
    </source>
</evidence>
<dbReference type="EMBL" id="CVOQ01000026">
    <property type="protein sequence ID" value="CRI14626.1"/>
    <property type="molecule type" value="Genomic_DNA"/>
</dbReference>
<dbReference type="Proteomes" id="UP000052129">
    <property type="component" value="Unassembled WGS sequence"/>
</dbReference>
<evidence type="ECO:0000313" key="24">
    <source>
        <dbReference type="Proteomes" id="UP000561555"/>
    </source>
</evidence>
<dbReference type="Proteomes" id="UP000471199">
    <property type="component" value="Unassembled WGS sequence"/>
</dbReference>
<reference evidence="15" key="6">
    <citation type="submission" date="2019-04" db="EMBL/GenBank/DDBJ databases">
        <title>Whole-genome sequencing of local methicillin-resistant S. aureus strain Lr2.</title>
        <authorList>
            <person name="Ullah N."/>
            <person name="Ali A."/>
        </authorList>
    </citation>
    <scope>NUCLEOTIDE SEQUENCE [LARGE SCALE GENOMIC DNA]</scope>
    <source>
        <strain evidence="15">Lr2</strain>
    </source>
</reference>
<dbReference type="SMR" id="A0A068E0A4"/>
<dbReference type="EMBL" id="JAIUEN010000458">
    <property type="protein sequence ID" value="MCE3364000.1"/>
    <property type="molecule type" value="Genomic_DNA"/>
</dbReference>
<evidence type="ECO:0000313" key="10">
    <source>
        <dbReference type="EMBL" id="MVM09170.1"/>
    </source>
</evidence>
<reference evidence="23 24" key="8">
    <citation type="journal article" date="2020" name="J. Antimicrob. Chemother.">
        <title>Detection of heterogeneous vancomycin intermediate resistance in MRSA isolates from Latin America.</title>
        <authorList>
            <person name="Castro B.E."/>
            <person name="Berrio M."/>
            <person name="Vargas M.L."/>
            <person name="Carvajal L.P."/>
            <person name="Millan L.V."/>
            <person name="Rios R."/>
            <person name="Hernandez A.K."/>
            <person name="Rincon S."/>
            <person name="Cubides P."/>
            <person name="Forero E."/>
            <person name="Dinh A."/>
            <person name="Seas C."/>
            <person name="Munita J.M."/>
            <person name="Arias C.A."/>
            <person name="Reyes J."/>
            <person name="Diaz L."/>
        </authorList>
    </citation>
    <scope>NUCLEOTIDE SEQUENCE [LARGE SCALE GENOMIC DNA]</scope>
    <source>
        <strain evidence="12 23">UE1097</strain>
        <strain evidence="13 24">UP89</strain>
    </source>
</reference>
<evidence type="ECO:0000313" key="14">
    <source>
        <dbReference type="EMBL" id="OWT15780.1"/>
    </source>
</evidence>
<protein>
    <submittedName>
        <fullName evidence="5">DUF2951 domain-containing protein</fullName>
    </submittedName>
    <submittedName>
        <fullName evidence="7">DUF2951 family protein</fullName>
    </submittedName>
    <submittedName>
        <fullName evidence="3">Phage protein</fullName>
    </submittedName>
    <submittedName>
        <fullName evidence="2">Putative phage membrane protein</fullName>
    </submittedName>
</protein>
<dbReference type="Proteomes" id="UP000433366">
    <property type="component" value="Unassembled WGS sequence"/>
</dbReference>
<reference evidence="18 19" key="7">
    <citation type="submission" date="2019-11" db="EMBL/GenBank/DDBJ databases">
        <title>Implementation of targeted gown and glove precautions to prevent Staphylococcus aureus acquisition in community-based nursing homes.</title>
        <authorList>
            <person name="Stine O.C."/>
        </authorList>
    </citation>
    <scope>NUCLEOTIDE SEQUENCE [LARGE SCALE GENOMIC DNA]</scope>
    <source>
        <strain evidence="10 22">S_1081.LBCF.DN</strain>
        <strain evidence="9 19">S_2023.LVRQ.AN</strain>
        <strain evidence="8 20">S_2062.LAUP.DI</strain>
        <strain evidence="7 18">S_4031.LGMP.AI</strain>
    </source>
</reference>
<evidence type="ECO:0000313" key="11">
    <source>
        <dbReference type="EMBL" id="NGW66502.1"/>
    </source>
</evidence>
<dbReference type="Proteomes" id="UP000547874">
    <property type="component" value="Unassembled WGS sequence"/>
</dbReference>
<reference evidence="2 16" key="2">
    <citation type="submission" date="2015-04" db="EMBL/GenBank/DDBJ databases">
        <authorList>
            <person name="Syromyatnikov M.Y."/>
            <person name="Popov V.N."/>
        </authorList>
    </citation>
    <scope>NUCLEOTIDE SEQUENCE [LARGE SCALE GENOMIC DNA]</scope>
    <source>
        <strain evidence="2 16">AH1</strain>
    </source>
</reference>
<evidence type="ECO:0000313" key="13">
    <source>
        <dbReference type="EMBL" id="NUY68167.1"/>
    </source>
</evidence>
<accession>A0A1E8X6Z9</accession>
<evidence type="ECO:0000313" key="23">
    <source>
        <dbReference type="Proteomes" id="UP000547874"/>
    </source>
</evidence>
<reference evidence="14 17" key="5">
    <citation type="journal article" date="2017" name="BMC Genomics">
        <title>Prophages and adaptation of Staphylococcus aureus ST398 to the human clinic.</title>
        <authorList>
            <consortium name="Regional Infection Control Group of the Centre Region"/>
            <person name="Diene S.M."/>
            <person name="Corvaglia A.R."/>
            <person name="Francois P."/>
            <person name="van der Mee-Marquet N."/>
        </authorList>
    </citation>
    <scope>NUCLEOTIDE SEQUENCE [LARGE SCALE GENOMIC DNA]</scope>
    <source>
        <strain evidence="14 17">SA13-246</strain>
    </source>
</reference>
<dbReference type="Proteomes" id="UP000309390">
    <property type="component" value="Unassembled WGS sequence"/>
</dbReference>
<dbReference type="EMBL" id="WPVZ01000397">
    <property type="protein sequence ID" value="MVL45175.1"/>
    <property type="molecule type" value="Genomic_DNA"/>
</dbReference>
<evidence type="ECO:0000313" key="2">
    <source>
        <dbReference type="EMBL" id="CRI14626.1"/>
    </source>
</evidence>
<keyword evidence="1" id="KW-1133">Transmembrane helix</keyword>
<evidence type="ECO:0000313" key="5">
    <source>
        <dbReference type="EMBL" id="MBX8595490.1"/>
    </source>
</evidence>
<feature type="transmembrane region" description="Helical" evidence="1">
    <location>
        <begin position="75"/>
        <end position="96"/>
    </location>
</feature>
<dbReference type="EMBL" id="JAIGOF010000024">
    <property type="protein sequence ID" value="MBX8595490.1"/>
    <property type="molecule type" value="Genomic_DNA"/>
</dbReference>
<dbReference type="EMBL" id="JAANDN010000058">
    <property type="protein sequence ID" value="NUY68167.1"/>
    <property type="molecule type" value="Genomic_DNA"/>
</dbReference>
<dbReference type="InterPro" id="IPR021337">
    <property type="entry name" value="DUF2951"/>
</dbReference>
<evidence type="ECO:0000313" key="6">
    <source>
        <dbReference type="EMBL" id="MCE3364000.1"/>
    </source>
</evidence>
<evidence type="ECO:0000313" key="12">
    <source>
        <dbReference type="EMBL" id="NUY11728.1"/>
    </source>
</evidence>
<reference evidence="5" key="11">
    <citation type="submission" date="2021-08" db="EMBL/GenBank/DDBJ databases">
        <title>Whole-genome sequencing of local methicillin-resistant S. aureus strain Lr2.</title>
        <authorList>
            <person name="Ali A."/>
            <person name="Ullah N."/>
        </authorList>
    </citation>
    <scope>NUCLEOTIDE SEQUENCE</scope>
    <source>
        <strain evidence="5">Lr2</strain>
    </source>
</reference>
<dbReference type="Proteomes" id="UP000039437">
    <property type="component" value="Unassembled WGS sequence"/>
</dbReference>